<proteinExistence type="inferred from homology"/>
<dbReference type="AlphaFoldDB" id="A0A917ASD5"/>
<feature type="transmembrane region" description="Helical" evidence="9">
    <location>
        <begin position="244"/>
        <end position="267"/>
    </location>
</feature>
<reference evidence="10" key="1">
    <citation type="journal article" date="2014" name="Int. J. Syst. Evol. Microbiol.">
        <title>Complete genome sequence of Corynebacterium casei LMG S-19264T (=DSM 44701T), isolated from a smear-ripened cheese.</title>
        <authorList>
            <consortium name="US DOE Joint Genome Institute (JGI-PGF)"/>
            <person name="Walter F."/>
            <person name="Albersmeier A."/>
            <person name="Kalinowski J."/>
            <person name="Ruckert C."/>
        </authorList>
    </citation>
    <scope>NUCLEOTIDE SEQUENCE</scope>
    <source>
        <strain evidence="10">CGMCC 1.15388</strain>
    </source>
</reference>
<evidence type="ECO:0000256" key="2">
    <source>
        <dbReference type="ARBA" id="ARBA00005658"/>
    </source>
</evidence>
<protein>
    <submittedName>
        <fullName evidence="10">Choline transporter BetT</fullName>
    </submittedName>
</protein>
<evidence type="ECO:0000256" key="6">
    <source>
        <dbReference type="ARBA" id="ARBA00022989"/>
    </source>
</evidence>
<sequence length="721" mass="78580">MASATDHSQSPEGDTPQVTNRRSAPGVSKVNWPVFIVSAAAIVLFTLWAALQPETAYNTLETTFDWLSTRLGWYFILTAAIIVVFVLVVACTRVGKTKLGPDHSKPKFSLFTWASMLFAAGIGVDLMFFSVIGPATNYFVGPGVDIEPESLAAAEEAALWTMFHYGIPGWAMYALTGMAFGLFAYRYHLPLSIRSALYPIIGKRARGATGDTIEIAAVLGTIFGIATSLGIGVVFLSYGLNIMFGWTVGLAVQAALIVLAVVVVTISTVSGVEKGIRRLAELNVLAAILLMLYVLISGNTVQLLNALVKNVGDFFSRFPGMLMETFAYEAEGPIVDEGWLEWWTIFFWTWWMAWALFVGLFLARISRGRTLRQFIIGVLLVPFAFNALWISFFGNATVSQIMDGGLSLDDAMDGDGAGFFALIAEYPGATFVIGVSVVVGMLFYVTSADSGSLVLANFTSKAKDTTSDGPSWLRITWSVIIGALTLVMLALDGIYSLQMAAVIIGLPLSLVLYLLMVSVWRALRQEKYNAESLEATLPSALSERIGEAGAGAPGRWRRRLARHMHYPTAEEISDYMESTAMPAVEEVAAELAKQGASVYCERGLVPETDIPQIDLHVDFGEQGMFKYQAYPIEYSVPNFALRMHAAEETYYQVEVFSATGSSGHDIFGYTKEQVISDVLDAYERHLAVLTMSDADGGGSVTLNTGAIPNDWDHVRTRGNHE</sequence>
<feature type="transmembrane region" description="Helical" evidence="9">
    <location>
        <begin position="71"/>
        <end position="90"/>
    </location>
</feature>
<comment type="caution">
    <text evidence="10">The sequence shown here is derived from an EMBL/GenBank/DDBJ whole genome shotgun (WGS) entry which is preliminary data.</text>
</comment>
<evidence type="ECO:0000256" key="4">
    <source>
        <dbReference type="ARBA" id="ARBA00022475"/>
    </source>
</evidence>
<evidence type="ECO:0000256" key="7">
    <source>
        <dbReference type="ARBA" id="ARBA00023136"/>
    </source>
</evidence>
<evidence type="ECO:0000313" key="10">
    <source>
        <dbReference type="EMBL" id="GGE66816.1"/>
    </source>
</evidence>
<dbReference type="PANTHER" id="PTHR30047">
    <property type="entry name" value="HIGH-AFFINITY CHOLINE TRANSPORT PROTEIN-RELATED"/>
    <property type="match status" value="1"/>
</dbReference>
<dbReference type="Pfam" id="PF02028">
    <property type="entry name" value="BCCT"/>
    <property type="match status" value="1"/>
</dbReference>
<evidence type="ECO:0000256" key="8">
    <source>
        <dbReference type="SAM" id="MobiDB-lite"/>
    </source>
</evidence>
<feature type="compositionally biased region" description="Polar residues" evidence="8">
    <location>
        <begin position="1"/>
        <end position="22"/>
    </location>
</feature>
<evidence type="ECO:0000256" key="1">
    <source>
        <dbReference type="ARBA" id="ARBA00004651"/>
    </source>
</evidence>
<organism evidence="10 11">
    <name type="scientific">Nesterenkonia cremea</name>
    <dbReference type="NCBI Taxonomy" id="1882340"/>
    <lineage>
        <taxon>Bacteria</taxon>
        <taxon>Bacillati</taxon>
        <taxon>Actinomycetota</taxon>
        <taxon>Actinomycetes</taxon>
        <taxon>Micrococcales</taxon>
        <taxon>Micrococcaceae</taxon>
        <taxon>Nesterenkonia</taxon>
    </lineage>
</organism>
<keyword evidence="4" id="KW-1003">Cell membrane</keyword>
<reference evidence="10" key="2">
    <citation type="submission" date="2020-09" db="EMBL/GenBank/DDBJ databases">
        <authorList>
            <person name="Sun Q."/>
            <person name="Zhou Y."/>
        </authorList>
    </citation>
    <scope>NUCLEOTIDE SEQUENCE</scope>
    <source>
        <strain evidence="10">CGMCC 1.15388</strain>
    </source>
</reference>
<feature type="transmembrane region" description="Helical" evidence="9">
    <location>
        <begin position="110"/>
        <end position="132"/>
    </location>
</feature>
<evidence type="ECO:0000256" key="5">
    <source>
        <dbReference type="ARBA" id="ARBA00022692"/>
    </source>
</evidence>
<feature type="transmembrane region" description="Helical" evidence="9">
    <location>
        <begin position="279"/>
        <end position="296"/>
    </location>
</feature>
<dbReference type="InterPro" id="IPR000060">
    <property type="entry name" value="BCCT_transptr"/>
</dbReference>
<feature type="transmembrane region" description="Helical" evidence="9">
    <location>
        <begin position="471"/>
        <end position="491"/>
    </location>
</feature>
<evidence type="ECO:0000313" key="11">
    <source>
        <dbReference type="Proteomes" id="UP000633136"/>
    </source>
</evidence>
<dbReference type="RefSeq" id="WP_188683823.1">
    <property type="nucleotide sequence ID" value="NZ_BMIS01000004.1"/>
</dbReference>
<accession>A0A917ASD5</accession>
<keyword evidence="6 9" id="KW-1133">Transmembrane helix</keyword>
<comment type="subcellular location">
    <subcellularLocation>
        <location evidence="1">Cell membrane</location>
        <topology evidence="1">Multi-pass membrane protein</topology>
    </subcellularLocation>
</comment>
<feature type="transmembrane region" description="Helical" evidence="9">
    <location>
        <begin position="30"/>
        <end position="51"/>
    </location>
</feature>
<feature type="transmembrane region" description="Helical" evidence="9">
    <location>
        <begin position="342"/>
        <end position="362"/>
    </location>
</feature>
<keyword evidence="11" id="KW-1185">Reference proteome</keyword>
<feature type="transmembrane region" description="Helical" evidence="9">
    <location>
        <begin position="497"/>
        <end position="520"/>
    </location>
</feature>
<dbReference type="EMBL" id="BMIS01000004">
    <property type="protein sequence ID" value="GGE66816.1"/>
    <property type="molecule type" value="Genomic_DNA"/>
</dbReference>
<dbReference type="Proteomes" id="UP000633136">
    <property type="component" value="Unassembled WGS sequence"/>
</dbReference>
<feature type="transmembrane region" description="Helical" evidence="9">
    <location>
        <begin position="374"/>
        <end position="398"/>
    </location>
</feature>
<evidence type="ECO:0000256" key="3">
    <source>
        <dbReference type="ARBA" id="ARBA00022448"/>
    </source>
</evidence>
<gene>
    <name evidence="10" type="ORF">GCM10011401_12640</name>
</gene>
<dbReference type="NCBIfam" id="TIGR00842">
    <property type="entry name" value="bcct"/>
    <property type="match status" value="1"/>
</dbReference>
<dbReference type="GO" id="GO:0022857">
    <property type="term" value="F:transmembrane transporter activity"/>
    <property type="evidence" value="ECO:0007669"/>
    <property type="project" value="InterPro"/>
</dbReference>
<feature type="transmembrane region" description="Helical" evidence="9">
    <location>
        <begin position="418"/>
        <end position="445"/>
    </location>
</feature>
<evidence type="ECO:0000256" key="9">
    <source>
        <dbReference type="SAM" id="Phobius"/>
    </source>
</evidence>
<keyword evidence="3" id="KW-0813">Transport</keyword>
<feature type="transmembrane region" description="Helical" evidence="9">
    <location>
        <begin position="213"/>
        <end position="238"/>
    </location>
</feature>
<keyword evidence="5 9" id="KW-0812">Transmembrane</keyword>
<feature type="region of interest" description="Disordered" evidence="8">
    <location>
        <begin position="1"/>
        <end position="24"/>
    </location>
</feature>
<keyword evidence="7 9" id="KW-0472">Membrane</keyword>
<dbReference type="PANTHER" id="PTHR30047:SF7">
    <property type="entry name" value="HIGH-AFFINITY CHOLINE TRANSPORT PROTEIN"/>
    <property type="match status" value="1"/>
</dbReference>
<dbReference type="GO" id="GO:0005886">
    <property type="term" value="C:plasma membrane"/>
    <property type="evidence" value="ECO:0007669"/>
    <property type="project" value="UniProtKB-SubCell"/>
</dbReference>
<comment type="similarity">
    <text evidence="2">Belongs to the BCCT transporter (TC 2.A.15) family.</text>
</comment>
<feature type="transmembrane region" description="Helical" evidence="9">
    <location>
        <begin position="167"/>
        <end position="185"/>
    </location>
</feature>
<dbReference type="NCBIfam" id="NF007399">
    <property type="entry name" value="PRK09928.1"/>
    <property type="match status" value="1"/>
</dbReference>
<name>A0A917ASD5_9MICC</name>